<dbReference type="Pfam" id="PF00501">
    <property type="entry name" value="AMP-binding"/>
    <property type="match status" value="1"/>
</dbReference>
<feature type="domain" description="AMP-dependent synthetase/ligase" evidence="1">
    <location>
        <begin position="65"/>
        <end position="233"/>
    </location>
</feature>
<dbReference type="SUPFAM" id="SSF56801">
    <property type="entry name" value="Acetyl-CoA synthetase-like"/>
    <property type="match status" value="1"/>
</dbReference>
<organism evidence="3 4">
    <name type="scientific">Kribbella karoonensis</name>
    <dbReference type="NCBI Taxonomy" id="324851"/>
    <lineage>
        <taxon>Bacteria</taxon>
        <taxon>Bacillati</taxon>
        <taxon>Actinomycetota</taxon>
        <taxon>Actinomycetes</taxon>
        <taxon>Propionibacteriales</taxon>
        <taxon>Kribbellaceae</taxon>
        <taxon>Kribbella</taxon>
    </lineage>
</organism>
<evidence type="ECO:0000259" key="2">
    <source>
        <dbReference type="Pfam" id="PF13193"/>
    </source>
</evidence>
<reference evidence="4" key="1">
    <citation type="journal article" date="2019" name="Int. J. Syst. Evol. Microbiol.">
        <title>The Global Catalogue of Microorganisms (GCM) 10K type strain sequencing project: providing services to taxonomists for standard genome sequencing and annotation.</title>
        <authorList>
            <consortium name="The Broad Institute Genomics Platform"/>
            <consortium name="The Broad Institute Genome Sequencing Center for Infectious Disease"/>
            <person name="Wu L."/>
            <person name="Ma J."/>
        </authorList>
    </citation>
    <scope>NUCLEOTIDE SEQUENCE [LARGE SCALE GENOMIC DNA]</scope>
    <source>
        <strain evidence="4">JCM 14304</strain>
    </source>
</reference>
<evidence type="ECO:0000313" key="4">
    <source>
        <dbReference type="Proteomes" id="UP001500190"/>
    </source>
</evidence>
<dbReference type="GO" id="GO:0016874">
    <property type="term" value="F:ligase activity"/>
    <property type="evidence" value="ECO:0007669"/>
    <property type="project" value="UniProtKB-KW"/>
</dbReference>
<protein>
    <submittedName>
        <fullName evidence="3">O-succinylbenzoate--CoA ligase</fullName>
    </submittedName>
</protein>
<accession>A0ABN2EEE8</accession>
<proteinExistence type="predicted"/>
<dbReference type="InterPro" id="IPR042099">
    <property type="entry name" value="ANL_N_sf"/>
</dbReference>
<name>A0ABN2EEE8_9ACTN</name>
<dbReference type="Proteomes" id="UP001500190">
    <property type="component" value="Unassembled WGS sequence"/>
</dbReference>
<evidence type="ECO:0000313" key="3">
    <source>
        <dbReference type="EMBL" id="GAA1604653.1"/>
    </source>
</evidence>
<dbReference type="Gene3D" id="3.30.300.30">
    <property type="match status" value="1"/>
</dbReference>
<gene>
    <name evidence="3" type="primary">menE</name>
    <name evidence="3" type="ORF">GCM10009742_61760</name>
</gene>
<dbReference type="InterPro" id="IPR025110">
    <property type="entry name" value="AMP-bd_C"/>
</dbReference>
<evidence type="ECO:0000259" key="1">
    <source>
        <dbReference type="Pfam" id="PF00501"/>
    </source>
</evidence>
<dbReference type="InterPro" id="IPR020845">
    <property type="entry name" value="AMP-binding_CS"/>
</dbReference>
<dbReference type="Gene3D" id="3.40.50.12780">
    <property type="entry name" value="N-terminal domain of ligase-like"/>
    <property type="match status" value="1"/>
</dbReference>
<dbReference type="InterPro" id="IPR000873">
    <property type="entry name" value="AMP-dep_synth/lig_dom"/>
</dbReference>
<dbReference type="EMBL" id="BAAAND010000009">
    <property type="protein sequence ID" value="GAA1604653.1"/>
    <property type="molecule type" value="Genomic_DNA"/>
</dbReference>
<dbReference type="InterPro" id="IPR050237">
    <property type="entry name" value="ATP-dep_AMP-bd_enzyme"/>
</dbReference>
<keyword evidence="3" id="KW-0436">Ligase</keyword>
<dbReference type="PANTHER" id="PTHR43767">
    <property type="entry name" value="LONG-CHAIN-FATTY-ACID--COA LIGASE"/>
    <property type="match status" value="1"/>
</dbReference>
<dbReference type="Pfam" id="PF13193">
    <property type="entry name" value="AMP-binding_C"/>
    <property type="match status" value="1"/>
</dbReference>
<sequence length="389" mass="41449">MVVWLGRVARDSDVLRADRGPYARCDMSTLRLIPGTPDAVLTALSDVLEGSGTPFAPVPEDAVGAARVHQAAAPDEPLEDDCAVVLTTSGSSGEPKGVLLSRDALIASAVATHDRLGGPGQWLLPMKPYFVGGLQILTRSLVAGTTPVPVGDSFTAAAGRLTGDRRYTAMVPTQLARYLDTDLEALRSFDAIIIGGASTPEPLKLRARDAGVTAIPAYGMTETGSGCVYAGVPLDGTSIDLDDGRILIKGSTLFSGYRLRPELTADVLRDGWFRTQDRGELVDGRLRVVGRVDDVVISGGVNVTLTTVQARLLEHPRVKDAVVLGAPDAEWGTRVVAFVVGEPARDEVRDWVSETLPRTWAPRDVVQLEALPMLASGKVDRQRLLEGLR</sequence>
<keyword evidence="4" id="KW-1185">Reference proteome</keyword>
<dbReference type="NCBIfam" id="NF005877">
    <property type="entry name" value="PRK07824.1"/>
    <property type="match status" value="1"/>
</dbReference>
<feature type="domain" description="AMP-binding enzyme C-terminal" evidence="2">
    <location>
        <begin position="309"/>
        <end position="378"/>
    </location>
</feature>
<comment type="caution">
    <text evidence="3">The sequence shown here is derived from an EMBL/GenBank/DDBJ whole genome shotgun (WGS) entry which is preliminary data.</text>
</comment>
<dbReference type="PROSITE" id="PS00455">
    <property type="entry name" value="AMP_BINDING"/>
    <property type="match status" value="1"/>
</dbReference>
<dbReference type="InterPro" id="IPR045851">
    <property type="entry name" value="AMP-bd_C_sf"/>
</dbReference>
<dbReference type="PANTHER" id="PTHR43767:SF1">
    <property type="entry name" value="NONRIBOSOMAL PEPTIDE SYNTHASE PES1 (EUROFUNG)-RELATED"/>
    <property type="match status" value="1"/>
</dbReference>